<dbReference type="GO" id="GO:0005634">
    <property type="term" value="C:nucleus"/>
    <property type="evidence" value="ECO:0007669"/>
    <property type="project" value="TreeGrafter"/>
</dbReference>
<evidence type="ECO:0000313" key="3">
    <source>
        <dbReference type="Proteomes" id="UP001201980"/>
    </source>
</evidence>
<evidence type="ECO:0000256" key="1">
    <source>
        <dbReference type="SAM" id="MobiDB-lite"/>
    </source>
</evidence>
<dbReference type="InterPro" id="IPR011993">
    <property type="entry name" value="PH-like_dom_sf"/>
</dbReference>
<feature type="region of interest" description="Disordered" evidence="1">
    <location>
        <begin position="185"/>
        <end position="262"/>
    </location>
</feature>
<name>A0AAD5RHV6_9PEZI</name>
<dbReference type="PANTHER" id="PTHR31606:SF1">
    <property type="entry name" value="WW DOMAIN BINDING PROTEIN 2, ISOFORM E"/>
    <property type="match status" value="1"/>
</dbReference>
<evidence type="ECO:0000313" key="2">
    <source>
        <dbReference type="EMBL" id="KAJ2893875.1"/>
    </source>
</evidence>
<dbReference type="GO" id="GO:0031490">
    <property type="term" value="F:chromatin DNA binding"/>
    <property type="evidence" value="ECO:0007669"/>
    <property type="project" value="TreeGrafter"/>
</dbReference>
<sequence>MDNYLSEQHSYQLGRESQAEEEEEEDGLGLADRTSWVMLGRQGEIEPLPDEELLLKGKGRISIEFITKGNRSGRASLPPKCPDGKLYLTNQRVVYVAAKPTDTFTSFSIPILDVQDSNMASTTFGAWYWLATVTRSANGGIPPEHDFFDIKMSFRDGGWNNFYQKFVAIKARLHHAREIGASVATHGHLDPLPEYEARPEANSPSSSAAASLEMSAGGGGNSSRPPPDEPPPQYEEVQAQAVAESLDRGLRQTMERWQEEER</sequence>
<dbReference type="AlphaFoldDB" id="A0AAD5RHV6"/>
<proteinExistence type="predicted"/>
<dbReference type="Proteomes" id="UP001201980">
    <property type="component" value="Unassembled WGS sequence"/>
</dbReference>
<dbReference type="EMBL" id="JAKWBI020000556">
    <property type="protein sequence ID" value="KAJ2893875.1"/>
    <property type="molecule type" value="Genomic_DNA"/>
</dbReference>
<protein>
    <submittedName>
        <fullName evidence="2">Uncharacterized protein</fullName>
    </submittedName>
</protein>
<organism evidence="2 3">
    <name type="scientific">Zalerion maritima</name>
    <dbReference type="NCBI Taxonomy" id="339359"/>
    <lineage>
        <taxon>Eukaryota</taxon>
        <taxon>Fungi</taxon>
        <taxon>Dikarya</taxon>
        <taxon>Ascomycota</taxon>
        <taxon>Pezizomycotina</taxon>
        <taxon>Sordariomycetes</taxon>
        <taxon>Lulworthiomycetidae</taxon>
        <taxon>Lulworthiales</taxon>
        <taxon>Lulworthiaceae</taxon>
        <taxon>Zalerion</taxon>
    </lineage>
</organism>
<feature type="compositionally biased region" description="Basic and acidic residues" evidence="1">
    <location>
        <begin position="245"/>
        <end position="262"/>
    </location>
</feature>
<dbReference type="SUPFAM" id="SSF50729">
    <property type="entry name" value="PH domain-like"/>
    <property type="match status" value="1"/>
</dbReference>
<reference evidence="2" key="1">
    <citation type="submission" date="2022-07" db="EMBL/GenBank/DDBJ databases">
        <title>Draft genome sequence of Zalerion maritima ATCC 34329, a (micro)plastics degrading marine fungus.</title>
        <authorList>
            <person name="Paco A."/>
            <person name="Goncalves M.F.M."/>
            <person name="Rocha-Santos T.A.P."/>
            <person name="Alves A."/>
        </authorList>
    </citation>
    <scope>NUCLEOTIDE SEQUENCE</scope>
    <source>
        <strain evidence="2">ATCC 34329</strain>
    </source>
</reference>
<dbReference type="PANTHER" id="PTHR31606">
    <property type="entry name" value="WW DOMAIN BINDING PROTEIN 2, ISOFORM E"/>
    <property type="match status" value="1"/>
</dbReference>
<accession>A0AAD5RHV6</accession>
<gene>
    <name evidence="2" type="ORF">MKZ38_008142</name>
</gene>
<dbReference type="CDD" id="cd13214">
    <property type="entry name" value="PH-GRAM_WBP2"/>
    <property type="match status" value="1"/>
</dbReference>
<dbReference type="InterPro" id="IPR044852">
    <property type="entry name" value="WBP2-like"/>
</dbReference>
<feature type="compositionally biased region" description="Basic and acidic residues" evidence="1">
    <location>
        <begin position="187"/>
        <end position="199"/>
    </location>
</feature>
<dbReference type="GO" id="GO:0003713">
    <property type="term" value="F:transcription coactivator activity"/>
    <property type="evidence" value="ECO:0007669"/>
    <property type="project" value="InterPro"/>
</dbReference>
<dbReference type="Gene3D" id="2.30.29.30">
    <property type="entry name" value="Pleckstrin-homology domain (PH domain)/Phosphotyrosine-binding domain (PTB)"/>
    <property type="match status" value="1"/>
</dbReference>
<feature type="region of interest" description="Disordered" evidence="1">
    <location>
        <begin position="1"/>
        <end position="28"/>
    </location>
</feature>
<keyword evidence="3" id="KW-1185">Reference proteome</keyword>
<feature type="compositionally biased region" description="Pro residues" evidence="1">
    <location>
        <begin position="224"/>
        <end position="233"/>
    </location>
</feature>
<feature type="compositionally biased region" description="Low complexity" evidence="1">
    <location>
        <begin position="200"/>
        <end position="215"/>
    </location>
</feature>
<comment type="caution">
    <text evidence="2">The sequence shown here is derived from an EMBL/GenBank/DDBJ whole genome shotgun (WGS) entry which is preliminary data.</text>
</comment>
<feature type="compositionally biased region" description="Polar residues" evidence="1">
    <location>
        <begin position="1"/>
        <end position="11"/>
    </location>
</feature>